<dbReference type="EMBL" id="OU466860">
    <property type="protein sequence ID" value="CAH2060029.1"/>
    <property type="molecule type" value="Genomic_DNA"/>
</dbReference>
<organism evidence="1 2">
    <name type="scientific">Thlaspi arvense</name>
    <name type="common">Field penny-cress</name>
    <dbReference type="NCBI Taxonomy" id="13288"/>
    <lineage>
        <taxon>Eukaryota</taxon>
        <taxon>Viridiplantae</taxon>
        <taxon>Streptophyta</taxon>
        <taxon>Embryophyta</taxon>
        <taxon>Tracheophyta</taxon>
        <taxon>Spermatophyta</taxon>
        <taxon>Magnoliopsida</taxon>
        <taxon>eudicotyledons</taxon>
        <taxon>Gunneridae</taxon>
        <taxon>Pentapetalae</taxon>
        <taxon>rosids</taxon>
        <taxon>malvids</taxon>
        <taxon>Brassicales</taxon>
        <taxon>Brassicaceae</taxon>
        <taxon>Thlaspideae</taxon>
        <taxon>Thlaspi</taxon>
    </lineage>
</organism>
<dbReference type="SUPFAM" id="SSF56112">
    <property type="entry name" value="Protein kinase-like (PK-like)"/>
    <property type="match status" value="1"/>
</dbReference>
<dbReference type="Gene3D" id="1.10.510.10">
    <property type="entry name" value="Transferase(Phosphotransferase) domain 1"/>
    <property type="match status" value="1"/>
</dbReference>
<evidence type="ECO:0000313" key="1">
    <source>
        <dbReference type="EMBL" id="CAH2060029.1"/>
    </source>
</evidence>
<sequence>MNILKEKTYTAVTVYTPLVMRKFEKTPNNPLDNAEIPETVPLDARQFLEKCFARRPQDRGSTSELLLHPFLIGDDPKTAVVSAGGERRLRIRKPLTEFEDIPKISSKLKIVSVKPSQFKRVSNKPVKVKKILPRRLKKPFKFFPVQSIPTLSPHETATGPFGTAWLWYMVSDTLLGGQYRNTDLPTMFSIGSGPLHLHSPMSMLTTMNQYN</sequence>
<reference evidence="1 2" key="1">
    <citation type="submission" date="2022-03" db="EMBL/GenBank/DDBJ databases">
        <authorList>
            <person name="Nunn A."/>
            <person name="Chopra R."/>
            <person name="Nunn A."/>
            <person name="Contreras Garrido A."/>
        </authorList>
    </citation>
    <scope>NUCLEOTIDE SEQUENCE [LARGE SCALE GENOMIC DNA]</scope>
</reference>
<proteinExistence type="predicted"/>
<gene>
    <name evidence="1" type="ORF">TAV2_LOCUS13857</name>
</gene>
<protein>
    <recommendedName>
        <fullName evidence="3">Protein kinase domain-containing protein</fullName>
    </recommendedName>
</protein>
<accession>A0AAU9S7T2</accession>
<evidence type="ECO:0000313" key="2">
    <source>
        <dbReference type="Proteomes" id="UP000836841"/>
    </source>
</evidence>
<evidence type="ECO:0008006" key="3">
    <source>
        <dbReference type="Google" id="ProtNLM"/>
    </source>
</evidence>
<dbReference type="Proteomes" id="UP000836841">
    <property type="component" value="Chromosome 4"/>
</dbReference>
<keyword evidence="2" id="KW-1185">Reference proteome</keyword>
<dbReference type="AlphaFoldDB" id="A0AAU9S7T2"/>
<dbReference type="InterPro" id="IPR011009">
    <property type="entry name" value="Kinase-like_dom_sf"/>
</dbReference>
<name>A0AAU9S7T2_THLAR</name>